<dbReference type="Gramene" id="mRNA:HanXRQr2_Chr16g0743151">
    <property type="protein sequence ID" value="CDS:HanXRQr2_Chr16g0743151.1"/>
    <property type="gene ID" value="HanXRQr2_Chr16g0743151"/>
</dbReference>
<evidence type="ECO:0000313" key="1">
    <source>
        <dbReference type="EMBL" id="KAF5759595.1"/>
    </source>
</evidence>
<reference evidence="1" key="1">
    <citation type="journal article" date="2017" name="Nature">
        <title>The sunflower genome provides insights into oil metabolism, flowering and Asterid evolution.</title>
        <authorList>
            <person name="Badouin H."/>
            <person name="Gouzy J."/>
            <person name="Grassa C.J."/>
            <person name="Murat F."/>
            <person name="Staton S.E."/>
            <person name="Cottret L."/>
            <person name="Lelandais-Briere C."/>
            <person name="Owens G.L."/>
            <person name="Carrere S."/>
            <person name="Mayjonade B."/>
            <person name="Legrand L."/>
            <person name="Gill N."/>
            <person name="Kane N.C."/>
            <person name="Bowers J.E."/>
            <person name="Hubner S."/>
            <person name="Bellec A."/>
            <person name="Berard A."/>
            <person name="Berges H."/>
            <person name="Blanchet N."/>
            <person name="Boniface M.C."/>
            <person name="Brunel D."/>
            <person name="Catrice O."/>
            <person name="Chaidir N."/>
            <person name="Claudel C."/>
            <person name="Donnadieu C."/>
            <person name="Faraut T."/>
            <person name="Fievet G."/>
            <person name="Helmstetter N."/>
            <person name="King M."/>
            <person name="Knapp S.J."/>
            <person name="Lai Z."/>
            <person name="Le Paslier M.C."/>
            <person name="Lippi Y."/>
            <person name="Lorenzon L."/>
            <person name="Mandel J.R."/>
            <person name="Marage G."/>
            <person name="Marchand G."/>
            <person name="Marquand E."/>
            <person name="Bret-Mestries E."/>
            <person name="Morien E."/>
            <person name="Nambeesan S."/>
            <person name="Nguyen T."/>
            <person name="Pegot-Espagnet P."/>
            <person name="Pouilly N."/>
            <person name="Raftis F."/>
            <person name="Sallet E."/>
            <person name="Schiex T."/>
            <person name="Thomas J."/>
            <person name="Vandecasteele C."/>
            <person name="Vares D."/>
            <person name="Vear F."/>
            <person name="Vautrin S."/>
            <person name="Crespi M."/>
            <person name="Mangin B."/>
            <person name="Burke J.M."/>
            <person name="Salse J."/>
            <person name="Munos S."/>
            <person name="Vincourt P."/>
            <person name="Rieseberg L.H."/>
            <person name="Langlade N.B."/>
        </authorList>
    </citation>
    <scope>NUCLEOTIDE SEQUENCE</scope>
    <source>
        <tissue evidence="1">Leaves</tissue>
    </source>
</reference>
<organism evidence="1 2">
    <name type="scientific">Helianthus annuus</name>
    <name type="common">Common sunflower</name>
    <dbReference type="NCBI Taxonomy" id="4232"/>
    <lineage>
        <taxon>Eukaryota</taxon>
        <taxon>Viridiplantae</taxon>
        <taxon>Streptophyta</taxon>
        <taxon>Embryophyta</taxon>
        <taxon>Tracheophyta</taxon>
        <taxon>Spermatophyta</taxon>
        <taxon>Magnoliopsida</taxon>
        <taxon>eudicotyledons</taxon>
        <taxon>Gunneridae</taxon>
        <taxon>Pentapetalae</taxon>
        <taxon>asterids</taxon>
        <taxon>campanulids</taxon>
        <taxon>Asterales</taxon>
        <taxon>Asteraceae</taxon>
        <taxon>Asteroideae</taxon>
        <taxon>Heliantheae alliance</taxon>
        <taxon>Heliantheae</taxon>
        <taxon>Helianthus</taxon>
    </lineage>
</organism>
<reference evidence="1" key="2">
    <citation type="submission" date="2020-06" db="EMBL/GenBank/DDBJ databases">
        <title>Helianthus annuus Genome sequencing and assembly Release 2.</title>
        <authorList>
            <person name="Gouzy J."/>
            <person name="Langlade N."/>
            <person name="Munos S."/>
        </authorList>
    </citation>
    <scope>NUCLEOTIDE SEQUENCE</scope>
    <source>
        <tissue evidence="1">Leaves</tissue>
    </source>
</reference>
<protein>
    <submittedName>
        <fullName evidence="1">Uncharacterized protein</fullName>
    </submittedName>
</protein>
<comment type="caution">
    <text evidence="1">The sequence shown here is derived from an EMBL/GenBank/DDBJ whole genome shotgun (WGS) entry which is preliminary data.</text>
</comment>
<accession>A0A9K3GXU2</accession>
<proteinExistence type="predicted"/>
<name>A0A9K3GXU2_HELAN</name>
<dbReference type="EMBL" id="MNCJ02000331">
    <property type="protein sequence ID" value="KAF5759595.1"/>
    <property type="molecule type" value="Genomic_DNA"/>
</dbReference>
<keyword evidence="2" id="KW-1185">Reference proteome</keyword>
<evidence type="ECO:0000313" key="2">
    <source>
        <dbReference type="Proteomes" id="UP000215914"/>
    </source>
</evidence>
<dbReference type="Proteomes" id="UP000215914">
    <property type="component" value="Unassembled WGS sequence"/>
</dbReference>
<gene>
    <name evidence="1" type="ORF">HanXRQr2_Chr16g0743151</name>
</gene>
<sequence>MAAAPPYATAPFSGTTRTAAEPRRQWWCLLLCSASDVSGLVWFKPRVRFQFYFGSCYVWSGQGGQRSEFRSDSGQLW</sequence>
<dbReference type="AlphaFoldDB" id="A0A9K3GXU2"/>